<accession>A0ACC3CSD9</accession>
<gene>
    <name evidence="1" type="ORF">LTS18_001919</name>
</gene>
<protein>
    <submittedName>
        <fullName evidence="1">Uncharacterized protein</fullName>
    </submittedName>
</protein>
<evidence type="ECO:0000313" key="2">
    <source>
        <dbReference type="Proteomes" id="UP001186974"/>
    </source>
</evidence>
<organism evidence="1 2">
    <name type="scientific">Coniosporium uncinatum</name>
    <dbReference type="NCBI Taxonomy" id="93489"/>
    <lineage>
        <taxon>Eukaryota</taxon>
        <taxon>Fungi</taxon>
        <taxon>Dikarya</taxon>
        <taxon>Ascomycota</taxon>
        <taxon>Pezizomycotina</taxon>
        <taxon>Dothideomycetes</taxon>
        <taxon>Dothideomycetes incertae sedis</taxon>
        <taxon>Coniosporium</taxon>
    </lineage>
</organism>
<name>A0ACC3CSD9_9PEZI</name>
<comment type="caution">
    <text evidence="1">The sequence shown here is derived from an EMBL/GenBank/DDBJ whole genome shotgun (WGS) entry which is preliminary data.</text>
</comment>
<keyword evidence="2" id="KW-1185">Reference proteome</keyword>
<proteinExistence type="predicted"/>
<dbReference type="Proteomes" id="UP001186974">
    <property type="component" value="Unassembled WGS sequence"/>
</dbReference>
<feature type="non-terminal residue" evidence="1">
    <location>
        <position position="60"/>
    </location>
</feature>
<dbReference type="EMBL" id="JAWDJW010012293">
    <property type="protein sequence ID" value="KAK3044195.1"/>
    <property type="molecule type" value="Genomic_DNA"/>
</dbReference>
<sequence length="60" mass="5977">MAPMSQKDATVESAAKLGEIVQESQKAASSTQTSTAEQQSDNVAHALAGAGGGLLSMALT</sequence>
<evidence type="ECO:0000313" key="1">
    <source>
        <dbReference type="EMBL" id="KAK3044195.1"/>
    </source>
</evidence>
<reference evidence="1" key="1">
    <citation type="submission" date="2024-09" db="EMBL/GenBank/DDBJ databases">
        <title>Black Yeasts Isolated from many extreme environments.</title>
        <authorList>
            <person name="Coleine C."/>
            <person name="Stajich J.E."/>
            <person name="Selbmann L."/>
        </authorList>
    </citation>
    <scope>NUCLEOTIDE SEQUENCE</scope>
    <source>
        <strain evidence="1">CCFEE 5737</strain>
    </source>
</reference>